<name>A0A9W9C0S8_9PLEO</name>
<keyword evidence="3" id="KW-1185">Reference proteome</keyword>
<comment type="caution">
    <text evidence="2">The sequence shown here is derived from an EMBL/GenBank/DDBJ whole genome shotgun (WGS) entry which is preliminary data.</text>
</comment>
<evidence type="ECO:0000313" key="2">
    <source>
        <dbReference type="EMBL" id="KAJ4338071.1"/>
    </source>
</evidence>
<feature type="domain" description="Heterokaryon incompatibility" evidence="1">
    <location>
        <begin position="60"/>
        <end position="195"/>
    </location>
</feature>
<protein>
    <recommendedName>
        <fullName evidence="1">Heterokaryon incompatibility domain-containing protein</fullName>
    </recommendedName>
</protein>
<organism evidence="2 3">
    <name type="scientific">Didymella glomerata</name>
    <dbReference type="NCBI Taxonomy" id="749621"/>
    <lineage>
        <taxon>Eukaryota</taxon>
        <taxon>Fungi</taxon>
        <taxon>Dikarya</taxon>
        <taxon>Ascomycota</taxon>
        <taxon>Pezizomycotina</taxon>
        <taxon>Dothideomycetes</taxon>
        <taxon>Pleosporomycetidae</taxon>
        <taxon>Pleosporales</taxon>
        <taxon>Pleosporineae</taxon>
        <taxon>Didymellaceae</taxon>
        <taxon>Didymella</taxon>
    </lineage>
</organism>
<dbReference type="OrthoDB" id="5386682at2759"/>
<gene>
    <name evidence="2" type="ORF">N0V87_004219</name>
</gene>
<dbReference type="Pfam" id="PF06985">
    <property type="entry name" value="HET"/>
    <property type="match status" value="1"/>
</dbReference>
<dbReference type="InterPro" id="IPR052895">
    <property type="entry name" value="HetReg/Transcr_Mod"/>
</dbReference>
<evidence type="ECO:0000313" key="3">
    <source>
        <dbReference type="Proteomes" id="UP001140562"/>
    </source>
</evidence>
<dbReference type="AlphaFoldDB" id="A0A9W9C0S8"/>
<sequence length="379" mass="43068">MAESQETAGLVTVYQEHPLDLDHSDNIRLVRLSPKPSPEEFASEIRVEIESVPFRYAPPYLALSYVWGSPDDVKTISLSGRPIDIRVNLWDFLNRFRASGNLEYIWADALCIDQSSNAERSHQVALMGQIFSRANRVIAWLGAGPPELVHAFRQLSNLGLVETLKQFDQNRALIKLHGPTLREASYWRRAWIIQEYILAQKVDFWCGDARMDGETQELCARMLWNTVLDEDSGLYELARLRQAYQNGQNEAQDLAHVLSALSMHTRKCVDARDRIYAILSLVNLKALEKFPIVVDYNLSPISLHGELMHRHTKQLVREPDGTIPLSQFSALVLDVLGLQRRQDLAEASLGGPPSQTGLEDVVTYSARRHAQSMNLYYTR</sequence>
<dbReference type="Proteomes" id="UP001140562">
    <property type="component" value="Unassembled WGS sequence"/>
</dbReference>
<dbReference type="PANTHER" id="PTHR24148:SF73">
    <property type="entry name" value="HET DOMAIN PROTEIN (AFU_ORTHOLOGUE AFUA_8G01020)"/>
    <property type="match status" value="1"/>
</dbReference>
<evidence type="ECO:0000259" key="1">
    <source>
        <dbReference type="Pfam" id="PF06985"/>
    </source>
</evidence>
<dbReference type="EMBL" id="JAPEUV010000033">
    <property type="protein sequence ID" value="KAJ4338071.1"/>
    <property type="molecule type" value="Genomic_DNA"/>
</dbReference>
<accession>A0A9W9C0S8</accession>
<reference evidence="2" key="1">
    <citation type="submission" date="2022-10" db="EMBL/GenBank/DDBJ databases">
        <title>Tapping the CABI collections for fungal endophytes: first genome assemblies for Collariella, Neodidymelliopsis, Ascochyta clinopodiicola, Didymella pomorum, Didymosphaeria variabile, Neocosmospora piperis and Neocucurbitaria cava.</title>
        <authorList>
            <person name="Hill R."/>
        </authorList>
    </citation>
    <scope>NUCLEOTIDE SEQUENCE</scope>
    <source>
        <strain evidence="2">IMI 360193</strain>
    </source>
</reference>
<proteinExistence type="predicted"/>
<dbReference type="PANTHER" id="PTHR24148">
    <property type="entry name" value="ANKYRIN REPEAT DOMAIN-CONTAINING PROTEIN 39 HOMOLOG-RELATED"/>
    <property type="match status" value="1"/>
</dbReference>
<dbReference type="InterPro" id="IPR010730">
    <property type="entry name" value="HET"/>
</dbReference>